<evidence type="ECO:0000313" key="2">
    <source>
        <dbReference type="Proteomes" id="UP000499080"/>
    </source>
</evidence>
<dbReference type="EMBL" id="BGPR01002492">
    <property type="protein sequence ID" value="GBM74375.1"/>
    <property type="molecule type" value="Genomic_DNA"/>
</dbReference>
<accession>A0A4Y2I9S6</accession>
<protein>
    <submittedName>
        <fullName evidence="1">Uncharacterized protein</fullName>
    </submittedName>
</protein>
<comment type="caution">
    <text evidence="1">The sequence shown here is derived from an EMBL/GenBank/DDBJ whole genome shotgun (WGS) entry which is preliminary data.</text>
</comment>
<keyword evidence="2" id="KW-1185">Reference proteome</keyword>
<sequence length="84" mass="9301">MWCSGARVSALELEAISFDINPTKRLAVSGGLIHVRSSEGQMCPTGVVWKFGDRGSRLIHVIRSTFKISRSTPKWSSCNYKMGI</sequence>
<evidence type="ECO:0000313" key="1">
    <source>
        <dbReference type="EMBL" id="GBM74375.1"/>
    </source>
</evidence>
<dbReference type="AlphaFoldDB" id="A0A4Y2I9S6"/>
<dbReference type="Proteomes" id="UP000499080">
    <property type="component" value="Unassembled WGS sequence"/>
</dbReference>
<organism evidence="1 2">
    <name type="scientific">Araneus ventricosus</name>
    <name type="common">Orbweaver spider</name>
    <name type="synonym">Epeira ventricosa</name>
    <dbReference type="NCBI Taxonomy" id="182803"/>
    <lineage>
        <taxon>Eukaryota</taxon>
        <taxon>Metazoa</taxon>
        <taxon>Ecdysozoa</taxon>
        <taxon>Arthropoda</taxon>
        <taxon>Chelicerata</taxon>
        <taxon>Arachnida</taxon>
        <taxon>Araneae</taxon>
        <taxon>Araneomorphae</taxon>
        <taxon>Entelegynae</taxon>
        <taxon>Araneoidea</taxon>
        <taxon>Araneidae</taxon>
        <taxon>Araneus</taxon>
    </lineage>
</organism>
<name>A0A4Y2I9S6_ARAVE</name>
<gene>
    <name evidence="1" type="ORF">AVEN_78651_1</name>
</gene>
<reference evidence="1 2" key="1">
    <citation type="journal article" date="2019" name="Sci. Rep.">
        <title>Orb-weaving spider Araneus ventricosus genome elucidates the spidroin gene catalogue.</title>
        <authorList>
            <person name="Kono N."/>
            <person name="Nakamura H."/>
            <person name="Ohtoshi R."/>
            <person name="Moran D.A.P."/>
            <person name="Shinohara A."/>
            <person name="Yoshida Y."/>
            <person name="Fujiwara M."/>
            <person name="Mori M."/>
            <person name="Tomita M."/>
            <person name="Arakawa K."/>
        </authorList>
    </citation>
    <scope>NUCLEOTIDE SEQUENCE [LARGE SCALE GENOMIC DNA]</scope>
</reference>
<proteinExistence type="predicted"/>